<evidence type="ECO:0000313" key="2">
    <source>
        <dbReference type="Proteomes" id="UP000619260"/>
    </source>
</evidence>
<dbReference type="RefSeq" id="WP_203902868.1">
    <property type="nucleotide sequence ID" value="NZ_BOPF01000026.1"/>
</dbReference>
<dbReference type="AlphaFoldDB" id="A0A8J3YTD0"/>
<organism evidence="1 2">
    <name type="scientific">Virgisporangium aliadipatigenens</name>
    <dbReference type="NCBI Taxonomy" id="741659"/>
    <lineage>
        <taxon>Bacteria</taxon>
        <taxon>Bacillati</taxon>
        <taxon>Actinomycetota</taxon>
        <taxon>Actinomycetes</taxon>
        <taxon>Micromonosporales</taxon>
        <taxon>Micromonosporaceae</taxon>
        <taxon>Virgisporangium</taxon>
    </lineage>
</organism>
<dbReference type="EMBL" id="BOPF01000026">
    <property type="protein sequence ID" value="GIJ49403.1"/>
    <property type="molecule type" value="Genomic_DNA"/>
</dbReference>
<evidence type="ECO:0000313" key="1">
    <source>
        <dbReference type="EMBL" id="GIJ49403.1"/>
    </source>
</evidence>
<protein>
    <submittedName>
        <fullName evidence="1">Uncharacterized protein</fullName>
    </submittedName>
</protein>
<keyword evidence="2" id="KW-1185">Reference proteome</keyword>
<reference evidence="1" key="1">
    <citation type="submission" date="2021-01" db="EMBL/GenBank/DDBJ databases">
        <title>Whole genome shotgun sequence of Virgisporangium aliadipatigenens NBRC 105644.</title>
        <authorList>
            <person name="Komaki H."/>
            <person name="Tamura T."/>
        </authorList>
    </citation>
    <scope>NUCLEOTIDE SEQUENCE</scope>
    <source>
        <strain evidence="1">NBRC 105644</strain>
    </source>
</reference>
<accession>A0A8J3YTD0</accession>
<name>A0A8J3YTD0_9ACTN</name>
<sequence length="84" mass="8434">MSTADEIMHALQQTGTGVGQGIAAANGAKGKTEQAIAQATALGSRDKIAEYNALKAAIEEAITALNGGQEKVVQALNRARAAAG</sequence>
<gene>
    <name evidence="1" type="ORF">Val02_62890</name>
</gene>
<comment type="caution">
    <text evidence="1">The sequence shown here is derived from an EMBL/GenBank/DDBJ whole genome shotgun (WGS) entry which is preliminary data.</text>
</comment>
<dbReference type="Proteomes" id="UP000619260">
    <property type="component" value="Unassembled WGS sequence"/>
</dbReference>
<proteinExistence type="predicted"/>